<dbReference type="Pfam" id="PF01494">
    <property type="entry name" value="FAD_binding_3"/>
    <property type="match status" value="1"/>
</dbReference>
<dbReference type="InterPro" id="IPR036188">
    <property type="entry name" value="FAD/NAD-bd_sf"/>
</dbReference>
<feature type="domain" description="FAD-binding" evidence="2">
    <location>
        <begin position="9"/>
        <end position="342"/>
    </location>
</feature>
<dbReference type="PRINTS" id="PR00420">
    <property type="entry name" value="RNGMNOXGNASE"/>
</dbReference>
<accession>A0ABU0IL47</accession>
<evidence type="ECO:0000313" key="3">
    <source>
        <dbReference type="EMBL" id="MDQ0458318.1"/>
    </source>
</evidence>
<evidence type="ECO:0000259" key="2">
    <source>
        <dbReference type="Pfam" id="PF01494"/>
    </source>
</evidence>
<protein>
    <submittedName>
        <fullName evidence="3">3-(3-hydroxy-phenyl)propionate hydroxylase</fullName>
        <ecNumber evidence="3">1.14.13.127</ecNumber>
    </submittedName>
</protein>
<dbReference type="RefSeq" id="WP_307160408.1">
    <property type="nucleotide sequence ID" value="NZ_JAUSWH010000029.1"/>
</dbReference>
<keyword evidence="4" id="KW-1185">Reference proteome</keyword>
<dbReference type="InterPro" id="IPR050631">
    <property type="entry name" value="PheA/TfdB_FAD_monoxygenase"/>
</dbReference>
<organism evidence="3 4">
    <name type="scientific">Rhizobium paknamense</name>
    <dbReference type="NCBI Taxonomy" id="1206817"/>
    <lineage>
        <taxon>Bacteria</taxon>
        <taxon>Pseudomonadati</taxon>
        <taxon>Pseudomonadota</taxon>
        <taxon>Alphaproteobacteria</taxon>
        <taxon>Hyphomicrobiales</taxon>
        <taxon>Rhizobiaceae</taxon>
        <taxon>Rhizobium/Agrobacterium group</taxon>
        <taxon>Rhizobium</taxon>
    </lineage>
</organism>
<sequence length="523" mass="58115">MEAGIPMRVEALIVGCGPVGATLAVMLGRRGVSTLVIDKAEDIFLAPRAIAFDFDALRILQSIGVGEGDFDQVRIPFVRMISPLFGEFAKVNTSIDCDTHPVQITFYQPDLERTLRRKLSETKDVTLALQTELCTLSQTSDSVLASLKRADGETIEVRASYLIGADGASSTVRSLIGQDFQGKSFVEDWLIIDAKNPSSPIDHVEFLCDPKRPIPHMVAPGGRQRWEFMLAPGESRQQMESDAEIDRLLAPWGGMAAMEIERKAVYRFHARTAGSFRTGRVFLIGDAAHITPPFVGQGLVSGLRDASNLSWKLAYVLTGKAGGHILDSYDTERRPHSRAMINVARFMGKLIMPRNRLAALINHGTMKLIRNIPRLRGLLEEQGIRPANGYRRGCFLRSRRYVWPKPGYMLPQVWLIDNNGHEYRSDDILGDGFSLVGFHTDPNEHVNLEGRQILQSLDATIVSMDIASKSASSAFQFKIKGKSAFPQKRKPTVALVRPDRIVMAVCRPNKTTSMLKLAQRQMT</sequence>
<dbReference type="Proteomes" id="UP001235269">
    <property type="component" value="Unassembled WGS sequence"/>
</dbReference>
<dbReference type="Gene3D" id="3.40.30.120">
    <property type="match status" value="1"/>
</dbReference>
<reference evidence="3 4" key="1">
    <citation type="submission" date="2023-07" db="EMBL/GenBank/DDBJ databases">
        <title>Genomic Encyclopedia of Type Strains, Phase IV (KMG-IV): sequencing the most valuable type-strain genomes for metagenomic binning, comparative biology and taxonomic classification.</title>
        <authorList>
            <person name="Goeker M."/>
        </authorList>
    </citation>
    <scope>NUCLEOTIDE SEQUENCE [LARGE SCALE GENOMIC DNA]</scope>
    <source>
        <strain evidence="3 4">DSM 100301</strain>
    </source>
</reference>
<dbReference type="InterPro" id="IPR002938">
    <property type="entry name" value="FAD-bd"/>
</dbReference>
<proteinExistence type="predicted"/>
<keyword evidence="1 3" id="KW-0560">Oxidoreductase</keyword>
<dbReference type="SUPFAM" id="SSF51905">
    <property type="entry name" value="FAD/NAD(P)-binding domain"/>
    <property type="match status" value="1"/>
</dbReference>
<dbReference type="PANTHER" id="PTHR43476">
    <property type="entry name" value="3-(3-HYDROXY-PHENYL)PROPIONATE/3-HYDROXYCINNAMIC ACID HYDROXYLASE"/>
    <property type="match status" value="1"/>
</dbReference>
<dbReference type="Gene3D" id="3.30.70.2450">
    <property type="match status" value="1"/>
</dbReference>
<gene>
    <name evidence="3" type="ORF">QO005_004679</name>
</gene>
<dbReference type="EMBL" id="JAUSWH010000029">
    <property type="protein sequence ID" value="MDQ0458318.1"/>
    <property type="molecule type" value="Genomic_DNA"/>
</dbReference>
<name>A0ABU0IL47_9HYPH</name>
<dbReference type="Gene3D" id="3.50.50.60">
    <property type="entry name" value="FAD/NAD(P)-binding domain"/>
    <property type="match status" value="1"/>
</dbReference>
<evidence type="ECO:0000313" key="4">
    <source>
        <dbReference type="Proteomes" id="UP001235269"/>
    </source>
</evidence>
<dbReference type="EC" id="1.14.13.127" evidence="3"/>
<dbReference type="PANTHER" id="PTHR43476:SF3">
    <property type="entry name" value="FAD-BINDING MONOOXYGENASE"/>
    <property type="match status" value="1"/>
</dbReference>
<dbReference type="NCBIfam" id="NF004829">
    <property type="entry name" value="PRK06183.1-3"/>
    <property type="match status" value="1"/>
</dbReference>
<evidence type="ECO:0000256" key="1">
    <source>
        <dbReference type="ARBA" id="ARBA00023002"/>
    </source>
</evidence>
<comment type="caution">
    <text evidence="3">The sequence shown here is derived from an EMBL/GenBank/DDBJ whole genome shotgun (WGS) entry which is preliminary data.</text>
</comment>
<dbReference type="GO" id="GO:0008688">
    <property type="term" value="F:3-(3-hydroxyphenyl)propionate hydroxylase activity"/>
    <property type="evidence" value="ECO:0007669"/>
    <property type="project" value="UniProtKB-EC"/>
</dbReference>